<evidence type="ECO:0000256" key="4">
    <source>
        <dbReference type="ARBA" id="ARBA00022801"/>
    </source>
</evidence>
<evidence type="ECO:0000256" key="7">
    <source>
        <dbReference type="SAM" id="MobiDB-lite"/>
    </source>
</evidence>
<comment type="cofactor">
    <cofactor evidence="2">
        <name>Mg(2+)</name>
        <dbReference type="ChEBI" id="CHEBI:18420"/>
    </cofactor>
</comment>
<evidence type="ECO:0000256" key="1">
    <source>
        <dbReference type="ARBA" id="ARBA00001936"/>
    </source>
</evidence>
<reference evidence="9 10" key="1">
    <citation type="submission" date="2023-08" db="EMBL/GenBank/DDBJ databases">
        <title>The whole genome sequence of Lysobacter yananisis.</title>
        <authorList>
            <person name="Sun H."/>
        </authorList>
    </citation>
    <scope>NUCLEOTIDE SEQUENCE [LARGE SCALE GENOMIC DNA]</scope>
    <source>
        <strain evidence="9 10">SNNU513</strain>
    </source>
</reference>
<dbReference type="InterPro" id="IPR045121">
    <property type="entry name" value="CoAse"/>
</dbReference>
<evidence type="ECO:0000256" key="6">
    <source>
        <dbReference type="ARBA" id="ARBA00023211"/>
    </source>
</evidence>
<keyword evidence="3" id="KW-0479">Metal-binding</keyword>
<keyword evidence="6" id="KW-0464">Manganese</keyword>
<dbReference type="Gene3D" id="3.90.79.10">
    <property type="entry name" value="Nucleoside Triphosphate Pyrophosphohydrolase"/>
    <property type="match status" value="1"/>
</dbReference>
<dbReference type="Pfam" id="PF00293">
    <property type="entry name" value="NUDIX"/>
    <property type="match status" value="1"/>
</dbReference>
<feature type="compositionally biased region" description="Basic and acidic residues" evidence="7">
    <location>
        <begin position="1"/>
        <end position="11"/>
    </location>
</feature>
<comment type="cofactor">
    <cofactor evidence="1">
        <name>Mn(2+)</name>
        <dbReference type="ChEBI" id="CHEBI:29035"/>
    </cofactor>
</comment>
<dbReference type="PANTHER" id="PTHR12992">
    <property type="entry name" value="NUDIX HYDROLASE"/>
    <property type="match status" value="1"/>
</dbReference>
<keyword evidence="10" id="KW-1185">Reference proteome</keyword>
<dbReference type="EC" id="3.6.1.55" evidence="9"/>
<dbReference type="InterPro" id="IPR000086">
    <property type="entry name" value="NUDIX_hydrolase_dom"/>
</dbReference>
<feature type="region of interest" description="Disordered" evidence="7">
    <location>
        <begin position="1"/>
        <end position="61"/>
    </location>
</feature>
<evidence type="ECO:0000259" key="8">
    <source>
        <dbReference type="PROSITE" id="PS51462"/>
    </source>
</evidence>
<keyword evidence="4 9" id="KW-0378">Hydrolase</keyword>
<evidence type="ECO:0000313" key="9">
    <source>
        <dbReference type="EMBL" id="WMT01502.1"/>
    </source>
</evidence>
<evidence type="ECO:0000256" key="3">
    <source>
        <dbReference type="ARBA" id="ARBA00022723"/>
    </source>
</evidence>
<dbReference type="CDD" id="cd03426">
    <property type="entry name" value="NUDIX_CoAse_Nudt7"/>
    <property type="match status" value="1"/>
</dbReference>
<dbReference type="RefSeq" id="WP_309150909.1">
    <property type="nucleotide sequence ID" value="NZ_CP133568.1"/>
</dbReference>
<dbReference type="SUPFAM" id="SSF55811">
    <property type="entry name" value="Nudix"/>
    <property type="match status" value="1"/>
</dbReference>
<feature type="compositionally biased region" description="Low complexity" evidence="7">
    <location>
        <begin position="12"/>
        <end position="58"/>
    </location>
</feature>
<dbReference type="PANTHER" id="PTHR12992:SF11">
    <property type="entry name" value="MITOCHONDRIAL COENZYME A DIPHOSPHATASE NUDT8"/>
    <property type="match status" value="1"/>
</dbReference>
<gene>
    <name evidence="9" type="ORF">RDV84_16110</name>
</gene>
<protein>
    <submittedName>
        <fullName evidence="9">CoA pyrophosphatase</fullName>
        <ecNumber evidence="9">3.6.1.55</ecNumber>
    </submittedName>
</protein>
<dbReference type="Proteomes" id="UP001229313">
    <property type="component" value="Chromosome"/>
</dbReference>
<evidence type="ECO:0000313" key="10">
    <source>
        <dbReference type="Proteomes" id="UP001229313"/>
    </source>
</evidence>
<dbReference type="EMBL" id="CP133568">
    <property type="protein sequence ID" value="WMT01502.1"/>
    <property type="molecule type" value="Genomic_DNA"/>
</dbReference>
<evidence type="ECO:0000256" key="5">
    <source>
        <dbReference type="ARBA" id="ARBA00022842"/>
    </source>
</evidence>
<feature type="domain" description="Nudix hydrolase" evidence="8">
    <location>
        <begin position="114"/>
        <end position="247"/>
    </location>
</feature>
<proteinExistence type="predicted"/>
<dbReference type="PROSITE" id="PS51462">
    <property type="entry name" value="NUDIX"/>
    <property type="match status" value="1"/>
</dbReference>
<evidence type="ECO:0000256" key="2">
    <source>
        <dbReference type="ARBA" id="ARBA00001946"/>
    </source>
</evidence>
<dbReference type="InterPro" id="IPR015797">
    <property type="entry name" value="NUDIX_hydrolase-like_dom_sf"/>
</dbReference>
<name>A0ABY9P3E9_9GAMM</name>
<dbReference type="GO" id="GO:0035539">
    <property type="term" value="F:8-oxo-7,8-dihydrodeoxyguanosine triphosphate pyrophosphatase activity"/>
    <property type="evidence" value="ECO:0007669"/>
    <property type="project" value="UniProtKB-EC"/>
</dbReference>
<organism evidence="9 10">
    <name type="scientific">Lysobacter yananisis</name>
    <dbReference type="NCBI Taxonomy" id="1003114"/>
    <lineage>
        <taxon>Bacteria</taxon>
        <taxon>Pseudomonadati</taxon>
        <taxon>Pseudomonadota</taxon>
        <taxon>Gammaproteobacteria</taxon>
        <taxon>Lysobacterales</taxon>
        <taxon>Lysobacteraceae</taxon>
        <taxon>Lysobacter</taxon>
    </lineage>
</organism>
<sequence length="278" mass="29379">MSGRDRPDEGRAAGPRAADGRVAGADAANAPGPGDTAAIDSASNAPASSAPASNASASDQRIAGSRDFDADFLAGDSRARTRLLTALHPLDAAPEDDGWNLDDLHGLLPDNALRAQAAVLVGLVPRPQGVQVLLTRRTDGLRQHGGQVSFPGGRIEPDDEDAVAAALRETFEEIGVPPAQIAPLGFLDPLVTITGFRVLPLVATVDPAYVAAPDPAEVAAVFEVPLAFLLDPDNLTTRTLEYKGRARHVLEYRWPDQRIWGATASMLLNLRQRLEAVR</sequence>
<accession>A0ABY9P3E9</accession>
<keyword evidence="5" id="KW-0460">Magnesium</keyword>